<keyword evidence="6 13" id="KW-0418">Kinase</keyword>
<protein>
    <recommendedName>
        <fullName evidence="2">histidine kinase</fullName>
        <ecNumber evidence="2">2.7.13.3</ecNumber>
    </recommendedName>
</protein>
<evidence type="ECO:0000256" key="7">
    <source>
        <dbReference type="ARBA" id="ARBA00022840"/>
    </source>
</evidence>
<dbReference type="GO" id="GO:0046983">
    <property type="term" value="F:protein dimerization activity"/>
    <property type="evidence" value="ECO:0007669"/>
    <property type="project" value="InterPro"/>
</dbReference>
<evidence type="ECO:0000256" key="3">
    <source>
        <dbReference type="ARBA" id="ARBA00022553"/>
    </source>
</evidence>
<dbReference type="Pfam" id="PF02518">
    <property type="entry name" value="HATPase_c"/>
    <property type="match status" value="1"/>
</dbReference>
<keyword evidence="14" id="KW-1185">Reference proteome</keyword>
<keyword evidence="10" id="KW-0812">Transmembrane</keyword>
<evidence type="ECO:0000256" key="1">
    <source>
        <dbReference type="ARBA" id="ARBA00000085"/>
    </source>
</evidence>
<dbReference type="GO" id="GO:0016020">
    <property type="term" value="C:membrane"/>
    <property type="evidence" value="ECO:0007669"/>
    <property type="project" value="InterPro"/>
</dbReference>
<dbReference type="CDD" id="cd16917">
    <property type="entry name" value="HATPase_UhpB-NarQ-NarX-like"/>
    <property type="match status" value="1"/>
</dbReference>
<evidence type="ECO:0000256" key="2">
    <source>
        <dbReference type="ARBA" id="ARBA00012438"/>
    </source>
</evidence>
<reference evidence="14" key="1">
    <citation type="submission" date="2016-10" db="EMBL/GenBank/DDBJ databases">
        <authorList>
            <person name="Varghese N."/>
            <person name="Submissions S."/>
        </authorList>
    </citation>
    <scope>NUCLEOTIDE SEQUENCE [LARGE SCALE GENOMIC DNA]</scope>
    <source>
        <strain evidence="14">DSM 44718</strain>
    </source>
</reference>
<dbReference type="InterPro" id="IPR003594">
    <property type="entry name" value="HATPase_dom"/>
</dbReference>
<keyword evidence="10" id="KW-1133">Transmembrane helix</keyword>
<evidence type="ECO:0000256" key="9">
    <source>
        <dbReference type="SAM" id="MobiDB-lite"/>
    </source>
</evidence>
<evidence type="ECO:0000256" key="6">
    <source>
        <dbReference type="ARBA" id="ARBA00022777"/>
    </source>
</evidence>
<keyword evidence="5" id="KW-0547">Nucleotide-binding</keyword>
<evidence type="ECO:0000259" key="11">
    <source>
        <dbReference type="Pfam" id="PF02518"/>
    </source>
</evidence>
<keyword evidence="7" id="KW-0067">ATP-binding</keyword>
<dbReference type="SUPFAM" id="SSF55874">
    <property type="entry name" value="ATPase domain of HSP90 chaperone/DNA topoisomerase II/histidine kinase"/>
    <property type="match status" value="1"/>
</dbReference>
<dbReference type="PANTHER" id="PTHR24421:SF10">
    <property type="entry name" value="NITRATE_NITRITE SENSOR PROTEIN NARQ"/>
    <property type="match status" value="1"/>
</dbReference>
<feature type="region of interest" description="Disordered" evidence="9">
    <location>
        <begin position="391"/>
        <end position="415"/>
    </location>
</feature>
<keyword evidence="8" id="KW-0902">Two-component regulatory system</keyword>
<name>A0A1H3TLL9_9ACTN</name>
<proteinExistence type="predicted"/>
<dbReference type="Gene3D" id="3.30.565.10">
    <property type="entry name" value="Histidine kinase-like ATPase, C-terminal domain"/>
    <property type="match status" value="1"/>
</dbReference>
<comment type="catalytic activity">
    <reaction evidence="1">
        <text>ATP + protein L-histidine = ADP + protein N-phospho-L-histidine.</text>
        <dbReference type="EC" id="2.7.13.3"/>
    </reaction>
</comment>
<dbReference type="InterPro" id="IPR011712">
    <property type="entry name" value="Sig_transdc_His_kin_sub3_dim/P"/>
</dbReference>
<evidence type="ECO:0000256" key="5">
    <source>
        <dbReference type="ARBA" id="ARBA00022741"/>
    </source>
</evidence>
<organism evidence="13 14">
    <name type="scientific">Asanoa ishikariensis</name>
    <dbReference type="NCBI Taxonomy" id="137265"/>
    <lineage>
        <taxon>Bacteria</taxon>
        <taxon>Bacillati</taxon>
        <taxon>Actinomycetota</taxon>
        <taxon>Actinomycetes</taxon>
        <taxon>Micromonosporales</taxon>
        <taxon>Micromonosporaceae</taxon>
        <taxon>Asanoa</taxon>
    </lineage>
</organism>
<dbReference type="EC" id="2.7.13.3" evidence="2"/>
<accession>A0A1H3TLL9</accession>
<evidence type="ECO:0000256" key="10">
    <source>
        <dbReference type="SAM" id="Phobius"/>
    </source>
</evidence>
<dbReference type="GO" id="GO:0000155">
    <property type="term" value="F:phosphorelay sensor kinase activity"/>
    <property type="evidence" value="ECO:0007669"/>
    <property type="project" value="InterPro"/>
</dbReference>
<dbReference type="PANTHER" id="PTHR24421">
    <property type="entry name" value="NITRATE/NITRITE SENSOR PROTEIN NARX-RELATED"/>
    <property type="match status" value="1"/>
</dbReference>
<keyword evidence="4" id="KW-0808">Transferase</keyword>
<dbReference type="EMBL" id="FNQB01000003">
    <property type="protein sequence ID" value="SDZ51010.1"/>
    <property type="molecule type" value="Genomic_DNA"/>
</dbReference>
<dbReference type="InterPro" id="IPR050482">
    <property type="entry name" value="Sensor_HK_TwoCompSys"/>
</dbReference>
<evidence type="ECO:0000259" key="12">
    <source>
        <dbReference type="Pfam" id="PF07730"/>
    </source>
</evidence>
<evidence type="ECO:0000313" key="13">
    <source>
        <dbReference type="EMBL" id="SDZ51010.1"/>
    </source>
</evidence>
<feature type="transmembrane region" description="Helical" evidence="10">
    <location>
        <begin position="100"/>
        <end position="119"/>
    </location>
</feature>
<sequence length="415" mass="44311">MMRVDVVVAVVFLAIGLVEELTAPHQLSWWWARLALATLLVLVRRAAPLGTMVVDVVVLQTLLMPMSVDNYRVWQAFCMLIGMHTIGREIILRGPDRDPLWRRAAALVVVAGSVVYLVLQDLAMLSDYFATVGYLLAAWVSGLLLQIQARRIAERNAAVAAAEALRAREALADERARIARELHDIVAHSVTVMVLQASVVRRRLSESQESERHLLSSVEDAGREAVTELRRTLGLLRGAASPELAPQPSLSRLDDLVDQLRASGLAVRVRVTGTPLMLAPSLDLSAYRILQESLTNVLKHSGTDRADVTISYSPDALSLSVVDPGGRSSLPSAARPPGVGGGQIAGAGTAVGAGHGIVGLRERAAMFGGTLEAAPQSGGGFRVTANLPIPTRADYTHPPEWTRGPAAVGEGTGAR</sequence>
<dbReference type="STRING" id="137265.SAMN05421684_6004"/>
<evidence type="ECO:0000313" key="14">
    <source>
        <dbReference type="Proteomes" id="UP000199632"/>
    </source>
</evidence>
<dbReference type="Proteomes" id="UP000199632">
    <property type="component" value="Unassembled WGS sequence"/>
</dbReference>
<dbReference type="GO" id="GO:0005524">
    <property type="term" value="F:ATP binding"/>
    <property type="evidence" value="ECO:0007669"/>
    <property type="project" value="UniProtKB-KW"/>
</dbReference>
<dbReference type="InterPro" id="IPR036890">
    <property type="entry name" value="HATPase_C_sf"/>
</dbReference>
<feature type="domain" description="Signal transduction histidine kinase subgroup 3 dimerisation and phosphoacceptor" evidence="12">
    <location>
        <begin position="174"/>
        <end position="238"/>
    </location>
</feature>
<keyword evidence="3" id="KW-0597">Phosphoprotein</keyword>
<keyword evidence="10" id="KW-0472">Membrane</keyword>
<gene>
    <name evidence="13" type="ORF">SAMN05421684_6004</name>
</gene>
<dbReference type="AlphaFoldDB" id="A0A1H3TLL9"/>
<feature type="transmembrane region" description="Helical" evidence="10">
    <location>
        <begin position="125"/>
        <end position="145"/>
    </location>
</feature>
<feature type="domain" description="Histidine kinase/HSP90-like ATPase" evidence="11">
    <location>
        <begin position="286"/>
        <end position="390"/>
    </location>
</feature>
<dbReference type="Pfam" id="PF07730">
    <property type="entry name" value="HisKA_3"/>
    <property type="match status" value="1"/>
</dbReference>
<evidence type="ECO:0000256" key="4">
    <source>
        <dbReference type="ARBA" id="ARBA00022679"/>
    </source>
</evidence>
<evidence type="ECO:0000256" key="8">
    <source>
        <dbReference type="ARBA" id="ARBA00023012"/>
    </source>
</evidence>
<dbReference type="Gene3D" id="1.20.5.1930">
    <property type="match status" value="1"/>
</dbReference>